<sequence length="211" mass="22279">MNDTLGALFAVLVLWVIVRIIGSRGTSVSPGAIDAVHSMFPHVSKTAIHYDLLQTGSAEATCDKILRDGTLPEPPAGFRLPEIPGTHTTPVAAQAHVASAGLGAGSVAGTPAPAGLAVPNTPAQSTTTATASPNTVSPTASLIAKYRLEERLQDEITDDVEITNKGKERVGRVDPQAWAAQASDREAELRERKARMVLAARRRLMEKSSEQ</sequence>
<feature type="signal peptide" evidence="1">
    <location>
        <begin position="1"/>
        <end position="25"/>
    </location>
</feature>
<evidence type="ECO:0000313" key="4">
    <source>
        <dbReference type="Proteomes" id="UP001219933"/>
    </source>
</evidence>
<gene>
    <name evidence="3" type="ORF">MCUN1_002029</name>
</gene>
<dbReference type="SMART" id="SM00546">
    <property type="entry name" value="CUE"/>
    <property type="match status" value="1"/>
</dbReference>
<name>A0AAF0EVA7_9BASI</name>
<dbReference type="PROSITE" id="PS51140">
    <property type="entry name" value="CUE"/>
    <property type="match status" value="1"/>
</dbReference>
<evidence type="ECO:0000259" key="2">
    <source>
        <dbReference type="PROSITE" id="PS51140"/>
    </source>
</evidence>
<evidence type="ECO:0000256" key="1">
    <source>
        <dbReference type="SAM" id="SignalP"/>
    </source>
</evidence>
<keyword evidence="1" id="KW-0732">Signal</keyword>
<dbReference type="GO" id="GO:0043130">
    <property type="term" value="F:ubiquitin binding"/>
    <property type="evidence" value="ECO:0007669"/>
    <property type="project" value="InterPro"/>
</dbReference>
<feature type="chain" id="PRO_5042067634" description="CUE domain-containing protein" evidence="1">
    <location>
        <begin position="26"/>
        <end position="211"/>
    </location>
</feature>
<dbReference type="InterPro" id="IPR003892">
    <property type="entry name" value="CUE"/>
</dbReference>
<dbReference type="AlphaFoldDB" id="A0AAF0EVA7"/>
<proteinExistence type="predicted"/>
<accession>A0AAF0EVA7</accession>
<dbReference type="Pfam" id="PF02845">
    <property type="entry name" value="CUE"/>
    <property type="match status" value="1"/>
</dbReference>
<dbReference type="CDD" id="cd14424">
    <property type="entry name" value="CUE_Cue1p_like"/>
    <property type="match status" value="1"/>
</dbReference>
<dbReference type="Proteomes" id="UP001219933">
    <property type="component" value="Chromosome 3"/>
</dbReference>
<dbReference type="EMBL" id="CP119879">
    <property type="protein sequence ID" value="WFD35179.1"/>
    <property type="molecule type" value="Genomic_DNA"/>
</dbReference>
<protein>
    <recommendedName>
        <fullName evidence="2">CUE domain-containing protein</fullName>
    </recommendedName>
</protein>
<feature type="domain" description="CUE" evidence="2">
    <location>
        <begin position="28"/>
        <end position="70"/>
    </location>
</feature>
<evidence type="ECO:0000313" key="3">
    <source>
        <dbReference type="EMBL" id="WFD35179.1"/>
    </source>
</evidence>
<keyword evidence="4" id="KW-1185">Reference proteome</keyword>
<reference evidence="3" key="1">
    <citation type="submission" date="2023-03" db="EMBL/GenBank/DDBJ databases">
        <title>Mating type loci evolution in Malassezia.</title>
        <authorList>
            <person name="Coelho M.A."/>
        </authorList>
    </citation>
    <scope>NUCLEOTIDE SEQUENCE</scope>
    <source>
        <strain evidence="3">CBS 11721</strain>
    </source>
</reference>
<organism evidence="3 4">
    <name type="scientific">Malassezia cuniculi</name>
    <dbReference type="NCBI Taxonomy" id="948313"/>
    <lineage>
        <taxon>Eukaryota</taxon>
        <taxon>Fungi</taxon>
        <taxon>Dikarya</taxon>
        <taxon>Basidiomycota</taxon>
        <taxon>Ustilaginomycotina</taxon>
        <taxon>Malasseziomycetes</taxon>
        <taxon>Malasseziales</taxon>
        <taxon>Malasseziaceae</taxon>
        <taxon>Malassezia</taxon>
    </lineage>
</organism>
<dbReference type="Gene3D" id="1.10.8.10">
    <property type="entry name" value="DNA helicase RuvA subunit, C-terminal domain"/>
    <property type="match status" value="1"/>
</dbReference>